<feature type="domain" description="Glycosyl transferase family 1" evidence="4">
    <location>
        <begin position="598"/>
        <end position="678"/>
    </location>
</feature>
<dbReference type="AlphaFoldDB" id="A0A0F9UL65"/>
<dbReference type="Pfam" id="PF00534">
    <property type="entry name" value="Glycos_transf_1"/>
    <property type="match status" value="1"/>
</dbReference>
<evidence type="ECO:0000313" key="6">
    <source>
        <dbReference type="EMBL" id="KKN92369.1"/>
    </source>
</evidence>
<dbReference type="PANTHER" id="PTHR43179:SF12">
    <property type="entry name" value="GALACTOFURANOSYLTRANSFERASE GLFT2"/>
    <property type="match status" value="1"/>
</dbReference>
<dbReference type="SUPFAM" id="SSF53756">
    <property type="entry name" value="UDP-Glycosyltransferase/glycogen phosphorylase"/>
    <property type="match status" value="2"/>
</dbReference>
<evidence type="ECO:0000256" key="1">
    <source>
        <dbReference type="ARBA" id="ARBA00006739"/>
    </source>
</evidence>
<dbReference type="CDD" id="cd03801">
    <property type="entry name" value="GT4_PimA-like"/>
    <property type="match status" value="1"/>
</dbReference>
<keyword evidence="3" id="KW-0808">Transferase</keyword>
<reference evidence="6" key="1">
    <citation type="journal article" date="2015" name="Nature">
        <title>Complex archaea that bridge the gap between prokaryotes and eukaryotes.</title>
        <authorList>
            <person name="Spang A."/>
            <person name="Saw J.H."/>
            <person name="Jorgensen S.L."/>
            <person name="Zaremba-Niedzwiedzka K."/>
            <person name="Martijn J."/>
            <person name="Lind A.E."/>
            <person name="van Eijk R."/>
            <person name="Schleper C."/>
            <person name="Guy L."/>
            <person name="Ettema T.J."/>
        </authorList>
    </citation>
    <scope>NUCLEOTIDE SEQUENCE</scope>
</reference>
<dbReference type="PANTHER" id="PTHR43179">
    <property type="entry name" value="RHAMNOSYLTRANSFERASE WBBL"/>
    <property type="match status" value="1"/>
</dbReference>
<dbReference type="InterPro" id="IPR001173">
    <property type="entry name" value="Glyco_trans_2-like"/>
</dbReference>
<dbReference type="GO" id="GO:0016757">
    <property type="term" value="F:glycosyltransferase activity"/>
    <property type="evidence" value="ECO:0007669"/>
    <property type="project" value="UniProtKB-KW"/>
</dbReference>
<evidence type="ECO:0000259" key="4">
    <source>
        <dbReference type="Pfam" id="PF00534"/>
    </source>
</evidence>
<dbReference type="InterPro" id="IPR001296">
    <property type="entry name" value="Glyco_trans_1"/>
</dbReference>
<evidence type="ECO:0000256" key="2">
    <source>
        <dbReference type="ARBA" id="ARBA00022676"/>
    </source>
</evidence>
<dbReference type="Gene3D" id="3.90.550.10">
    <property type="entry name" value="Spore Coat Polysaccharide Biosynthesis Protein SpsA, Chain A"/>
    <property type="match status" value="1"/>
</dbReference>
<proteinExistence type="inferred from homology"/>
<dbReference type="Pfam" id="PF13692">
    <property type="entry name" value="Glyco_trans_1_4"/>
    <property type="match status" value="1"/>
</dbReference>
<evidence type="ECO:0000259" key="5">
    <source>
        <dbReference type="Pfam" id="PF00535"/>
    </source>
</evidence>
<sequence>MAFDKKGNWRGKTKEEVDAFVSSLDEEMQAVPKELQSQIQALGNQVLGANSALVKSNKNKMKAFSNILYKGVKPVDIVIPVYGGLHVLAPCLASIAQRTGWPYKLILVDDASPDKGTTTWLKEWATEHPNHTVLFNKRNRGFAATVNRGIEAGENDYICVLNSDVLVTKGWLFKLVVAMETDPEHNKIINPCTNNTALINIPLQEGYDYNDMNRAFEKLSSHSYPEVMPTGFCFFIPRSLVNDIGTFDEGYVSYGEESDYWMRTITRVHKGAVTNWKSVLADDTYIFHERGTSFSVMGAEEHMGFRKAGAARFHSIWPGFKVWEQSFDIRKSLATLRTPVAEDIIKKENPPYRICFVVYSTENCGGMKVITDIVNHLNEVGVEAKIVHVKRDPKMKKNVLPSLRTEPIVFEGTPDFVNNFHDRVFKEGIVVAGTGELMPLVAAVTHGNSKLTSIHFSQSDDLSIAPSKQLKDAIRNANKLADFTFTNSKWTAKKMAKSHKVHGTINPGYDELMFFPKGREEGDERLTVLVSLGNQVYPFKGHDRGVELCSHIHRLCKENKKEVRILANGVDSVQGAPYIIGLGILPQTRFAKVLGTEVDIYVDPARNHSYGLPSLEAMASGAVPVCWDNKGIREYATHDLDAIILNNKTVPEVMAERIYNLLFNEPKRLAQLREAGQKTVQKLTRQQGVLNFIKLLEKKLDLRVESKKIAIITPHLRKHGGPTTILNTANMLQKAGHNVCLYSIYTDISPSIQKSCEVPLRVDWQNIPPCDLLISNSDNEHNKEFLEMSQIQKKVMLKLSHNPRFQSLETDSLNLEWDAIATSTQWLKEACETVTEGWEYKTHKNAKRVGWYHYGHELFSATANRRRFGDKEVGLTIGTLIHQHPLKGTTEALQVMEAMARKYPSKLQLVGVGEVPEFAKNKPDWLNYVLSPSREEMAKIMAQVDIWIIASHTEGLGRMTLEAMSSACAIVSTDTGAEFLKDGKNCLLAKVGDVEGLTKCVDTLYQETEYKQTLVEAGFKTAAESADSTEYLKNWNSIIGDLF</sequence>
<comment type="caution">
    <text evidence="6">The sequence shown here is derived from an EMBL/GenBank/DDBJ whole genome shotgun (WGS) entry which is preliminary data.</text>
</comment>
<comment type="similarity">
    <text evidence="1">Belongs to the glycosyltransferase 2 family.</text>
</comment>
<evidence type="ECO:0000256" key="3">
    <source>
        <dbReference type="ARBA" id="ARBA00022679"/>
    </source>
</evidence>
<name>A0A0F9UL65_9ZZZZ</name>
<dbReference type="Gene3D" id="3.40.50.2000">
    <property type="entry name" value="Glycogen Phosphorylase B"/>
    <property type="match status" value="3"/>
</dbReference>
<organism evidence="6">
    <name type="scientific">marine sediment metagenome</name>
    <dbReference type="NCBI Taxonomy" id="412755"/>
    <lineage>
        <taxon>unclassified sequences</taxon>
        <taxon>metagenomes</taxon>
        <taxon>ecological metagenomes</taxon>
    </lineage>
</organism>
<dbReference type="InterPro" id="IPR029044">
    <property type="entry name" value="Nucleotide-diphossugar_trans"/>
</dbReference>
<dbReference type="Pfam" id="PF00535">
    <property type="entry name" value="Glycos_transf_2"/>
    <property type="match status" value="1"/>
</dbReference>
<protein>
    <recommendedName>
        <fullName evidence="7">Glycosyltransferase 2-like domain-containing protein</fullName>
    </recommendedName>
</protein>
<keyword evidence="2" id="KW-0328">Glycosyltransferase</keyword>
<evidence type="ECO:0008006" key="7">
    <source>
        <dbReference type="Google" id="ProtNLM"/>
    </source>
</evidence>
<accession>A0A0F9UL65</accession>
<gene>
    <name evidence="6" type="ORF">LCGC14_0208600</name>
</gene>
<dbReference type="EMBL" id="LAZR01000095">
    <property type="protein sequence ID" value="KKN92369.1"/>
    <property type="molecule type" value="Genomic_DNA"/>
</dbReference>
<dbReference type="SUPFAM" id="SSF53448">
    <property type="entry name" value="Nucleotide-diphospho-sugar transferases"/>
    <property type="match status" value="1"/>
</dbReference>
<feature type="domain" description="Glycosyltransferase 2-like" evidence="5">
    <location>
        <begin position="77"/>
        <end position="244"/>
    </location>
</feature>